<dbReference type="AlphaFoldDB" id="A0A1Y1QXJ3"/>
<evidence type="ECO:0000256" key="4">
    <source>
        <dbReference type="ARBA" id="ARBA00022825"/>
    </source>
</evidence>
<dbReference type="InterPro" id="IPR043504">
    <property type="entry name" value="Peptidase_S1_PA_chymotrypsin"/>
</dbReference>
<dbReference type="PRINTS" id="PR00834">
    <property type="entry name" value="PROTEASES2C"/>
</dbReference>
<reference evidence="6 7" key="1">
    <citation type="submission" date="2017-01" db="EMBL/GenBank/DDBJ databases">
        <title>Novel large sulfur bacteria in the metagenomes of groundwater-fed chemosynthetic microbial mats in the Lake Huron basin.</title>
        <authorList>
            <person name="Sharrar A.M."/>
            <person name="Flood B.E."/>
            <person name="Bailey J.V."/>
            <person name="Jones D.S."/>
            <person name="Biddanda B."/>
            <person name="Ruberg S.A."/>
            <person name="Marcus D.N."/>
            <person name="Dick G.J."/>
        </authorList>
    </citation>
    <scope>NUCLEOTIDE SEQUENCE [LARGE SCALE GENOMIC DNA]</scope>
    <source>
        <strain evidence="6">A8</strain>
    </source>
</reference>
<dbReference type="InterPro" id="IPR036034">
    <property type="entry name" value="PDZ_sf"/>
</dbReference>
<evidence type="ECO:0000313" key="6">
    <source>
        <dbReference type="EMBL" id="OQX15837.1"/>
    </source>
</evidence>
<dbReference type="SMART" id="SM00228">
    <property type="entry name" value="PDZ"/>
    <property type="match status" value="1"/>
</dbReference>
<dbReference type="InterPro" id="IPR051201">
    <property type="entry name" value="Chloro_Bact_Ser_Proteases"/>
</dbReference>
<dbReference type="EMBL" id="MTEJ01000010">
    <property type="protein sequence ID" value="OQX15837.1"/>
    <property type="molecule type" value="Genomic_DNA"/>
</dbReference>
<dbReference type="InterPro" id="IPR001940">
    <property type="entry name" value="Peptidase_S1C"/>
</dbReference>
<dbReference type="SUPFAM" id="SSF50494">
    <property type="entry name" value="Trypsin-like serine proteases"/>
    <property type="match status" value="1"/>
</dbReference>
<dbReference type="GO" id="GO:0006508">
    <property type="term" value="P:proteolysis"/>
    <property type="evidence" value="ECO:0007669"/>
    <property type="project" value="UniProtKB-KW"/>
</dbReference>
<dbReference type="Proteomes" id="UP000192491">
    <property type="component" value="Unassembled WGS sequence"/>
</dbReference>
<protein>
    <submittedName>
        <fullName evidence="6">2-alkenal reductase</fullName>
    </submittedName>
</protein>
<sequence length="373" mass="40097">MSGNRSLALFWWALLAVLLLWVAQPVWVPWLQATSGNQPRAVTARGDLAADEQATIAIFERNSPSVVYITTVERVLNLWNRNIREIPQGTGTGFVWDNAGHIVTNYHVVEGHDTAKIRFADQNVFEADVIGASPEHDLAVLRLRDRADAPPPVQIGSSSDLRVGQKVLAIGNPFGLDHTLTSGIISALRRSIDAEEGGSMDGLIQTDAAINPGNSGGPLLDSAGRLIGVNVAIYSPSGASAGIGFAIPVDVVNRVVPRLVKDGRYTRPVLGIVMDDNISERITAKLNTHGVLALRVQPNTPAALAGVRETQLTAQDDLILGDIIQALDGQPVSNINELNKLLDNYSRNSKVTVSVLRAGRQSLEVEVVLSLFR</sequence>
<evidence type="ECO:0000259" key="5">
    <source>
        <dbReference type="SMART" id="SM00228"/>
    </source>
</evidence>
<accession>A0A1Y1QXJ3</accession>
<gene>
    <name evidence="6" type="ORF">BWK73_05485</name>
</gene>
<proteinExistence type="inferred from homology"/>
<evidence type="ECO:0000256" key="2">
    <source>
        <dbReference type="ARBA" id="ARBA00022670"/>
    </source>
</evidence>
<dbReference type="Pfam" id="PF13180">
    <property type="entry name" value="PDZ_2"/>
    <property type="match status" value="1"/>
</dbReference>
<comment type="similarity">
    <text evidence="1">Belongs to the peptidase S1C family.</text>
</comment>
<keyword evidence="4" id="KW-0720">Serine protease</keyword>
<evidence type="ECO:0000313" key="7">
    <source>
        <dbReference type="Proteomes" id="UP000192491"/>
    </source>
</evidence>
<dbReference type="Gene3D" id="2.30.42.10">
    <property type="match status" value="1"/>
</dbReference>
<evidence type="ECO:0000256" key="3">
    <source>
        <dbReference type="ARBA" id="ARBA00022801"/>
    </source>
</evidence>
<dbReference type="InterPro" id="IPR001478">
    <property type="entry name" value="PDZ"/>
</dbReference>
<dbReference type="PANTHER" id="PTHR43343">
    <property type="entry name" value="PEPTIDASE S12"/>
    <property type="match status" value="1"/>
</dbReference>
<dbReference type="InterPro" id="IPR009003">
    <property type="entry name" value="Peptidase_S1_PA"/>
</dbReference>
<dbReference type="Gene3D" id="2.40.10.10">
    <property type="entry name" value="Trypsin-like serine proteases"/>
    <property type="match status" value="2"/>
</dbReference>
<dbReference type="PANTHER" id="PTHR43343:SF3">
    <property type="entry name" value="PROTEASE DO-LIKE 8, CHLOROPLASTIC"/>
    <property type="match status" value="1"/>
</dbReference>
<dbReference type="Pfam" id="PF13365">
    <property type="entry name" value="Trypsin_2"/>
    <property type="match status" value="1"/>
</dbReference>
<name>A0A1Y1QXJ3_9GAMM</name>
<dbReference type="FunFam" id="2.40.10.10:FF:000001">
    <property type="entry name" value="Periplasmic serine protease DegS"/>
    <property type="match status" value="1"/>
</dbReference>
<keyword evidence="3" id="KW-0378">Hydrolase</keyword>
<organism evidence="6 7">
    <name type="scientific">Thiothrix lacustris</name>
    <dbReference type="NCBI Taxonomy" id="525917"/>
    <lineage>
        <taxon>Bacteria</taxon>
        <taxon>Pseudomonadati</taxon>
        <taxon>Pseudomonadota</taxon>
        <taxon>Gammaproteobacteria</taxon>
        <taxon>Thiotrichales</taxon>
        <taxon>Thiotrichaceae</taxon>
        <taxon>Thiothrix</taxon>
    </lineage>
</organism>
<keyword evidence="2" id="KW-0645">Protease</keyword>
<evidence type="ECO:0000256" key="1">
    <source>
        <dbReference type="ARBA" id="ARBA00010541"/>
    </source>
</evidence>
<dbReference type="GO" id="GO:0004252">
    <property type="term" value="F:serine-type endopeptidase activity"/>
    <property type="evidence" value="ECO:0007669"/>
    <property type="project" value="InterPro"/>
</dbReference>
<feature type="domain" description="PDZ" evidence="5">
    <location>
        <begin position="268"/>
        <end position="359"/>
    </location>
</feature>
<comment type="caution">
    <text evidence="6">The sequence shown here is derived from an EMBL/GenBank/DDBJ whole genome shotgun (WGS) entry which is preliminary data.</text>
</comment>
<dbReference type="SUPFAM" id="SSF50156">
    <property type="entry name" value="PDZ domain-like"/>
    <property type="match status" value="1"/>
</dbReference>